<evidence type="ECO:0000313" key="1">
    <source>
        <dbReference type="EMBL" id="RMX63345.1"/>
    </source>
</evidence>
<reference evidence="1 2" key="1">
    <citation type="submission" date="2018-06" db="EMBL/GenBank/DDBJ databases">
        <title>Comparative genomics of downy mildews reveals potential adaptations to biotrophy.</title>
        <authorList>
            <person name="Fletcher K."/>
            <person name="Klosterman S.J."/>
            <person name="Derevnina L."/>
            <person name="Martin F."/>
            <person name="Koike S."/>
            <person name="Reyes Chin-Wo S."/>
            <person name="Mou B."/>
            <person name="Michelmore R."/>
        </authorList>
    </citation>
    <scope>NUCLEOTIDE SEQUENCE [LARGE SCALE GENOMIC DNA]</scope>
    <source>
        <strain evidence="1 2">R14</strain>
    </source>
</reference>
<comment type="caution">
    <text evidence="1">The sequence shown here is derived from an EMBL/GenBank/DDBJ whole genome shotgun (WGS) entry which is preliminary data.</text>
</comment>
<dbReference type="Gene3D" id="3.50.30.30">
    <property type="match status" value="1"/>
</dbReference>
<organism evidence="1 2">
    <name type="scientific">Peronospora effusa</name>
    <dbReference type="NCBI Taxonomy" id="542832"/>
    <lineage>
        <taxon>Eukaryota</taxon>
        <taxon>Sar</taxon>
        <taxon>Stramenopiles</taxon>
        <taxon>Oomycota</taxon>
        <taxon>Peronosporomycetes</taxon>
        <taxon>Peronosporales</taxon>
        <taxon>Peronosporaceae</taxon>
        <taxon>Peronospora</taxon>
    </lineage>
</organism>
<dbReference type="Proteomes" id="UP000282087">
    <property type="component" value="Unassembled WGS sequence"/>
</dbReference>
<gene>
    <name evidence="1" type="ORF">DD238_007422</name>
</gene>
<dbReference type="EMBL" id="QLLG01000417">
    <property type="protein sequence ID" value="RMX63345.1"/>
    <property type="molecule type" value="Genomic_DNA"/>
</dbReference>
<dbReference type="AlphaFoldDB" id="A0A3M6V8U5"/>
<evidence type="ECO:0000313" key="2">
    <source>
        <dbReference type="Proteomes" id="UP000282087"/>
    </source>
</evidence>
<proteinExistence type="predicted"/>
<sequence length="127" mass="13590">MSASLKCENGKLQGHMRNAELAAAKEILAKPPVIPVGLTVRLGDTHLMTLVATPAKFGSQITSSAVIEAPLLLFVPELSEGEACGSIDSNRRRDKIVMMARGTWSFAKKTLSLQNAGAAHQHEGRLQ</sequence>
<protein>
    <submittedName>
        <fullName evidence="1">Uncharacterized protein</fullName>
    </submittedName>
</protein>
<accession>A0A3M6V8U5</accession>
<keyword evidence="2" id="KW-1185">Reference proteome</keyword>
<name>A0A3M6V8U5_9STRA</name>